<keyword evidence="4 5" id="KW-0720">Serine protease</keyword>
<dbReference type="InterPro" id="IPR005151">
    <property type="entry name" value="Tail-specific_protease"/>
</dbReference>
<dbReference type="Gene3D" id="3.90.226.10">
    <property type="entry name" value="2-enoyl-CoA Hydratase, Chain A, domain 1"/>
    <property type="match status" value="1"/>
</dbReference>
<dbReference type="FunFam" id="3.90.226.10:FF:000090">
    <property type="entry name" value="Tail-specific protease"/>
    <property type="match status" value="1"/>
</dbReference>
<dbReference type="KEGG" id="ksd:KS2013_1107"/>
<dbReference type="InterPro" id="IPR004447">
    <property type="entry name" value="Peptidase_S41A"/>
</dbReference>
<feature type="region of interest" description="Disordered" evidence="6">
    <location>
        <begin position="667"/>
        <end position="693"/>
    </location>
</feature>
<dbReference type="NCBIfam" id="TIGR00225">
    <property type="entry name" value="prc"/>
    <property type="match status" value="1"/>
</dbReference>
<evidence type="ECO:0000256" key="4">
    <source>
        <dbReference type="ARBA" id="ARBA00022825"/>
    </source>
</evidence>
<comment type="similarity">
    <text evidence="1 5">Belongs to the peptidase S41A family.</text>
</comment>
<evidence type="ECO:0000259" key="9">
    <source>
        <dbReference type="SMART" id="SM00245"/>
    </source>
</evidence>
<dbReference type="OrthoDB" id="9812068at2"/>
<dbReference type="GO" id="GO:0030288">
    <property type="term" value="C:outer membrane-bounded periplasmic space"/>
    <property type="evidence" value="ECO:0007669"/>
    <property type="project" value="TreeGrafter"/>
</dbReference>
<dbReference type="InterPro" id="IPR036034">
    <property type="entry name" value="PDZ_sf"/>
</dbReference>
<dbReference type="GO" id="GO:0006508">
    <property type="term" value="P:proteolysis"/>
    <property type="evidence" value="ECO:0007669"/>
    <property type="project" value="UniProtKB-KW"/>
</dbReference>
<keyword evidence="3 5" id="KW-0378">Hydrolase</keyword>
<dbReference type="InterPro" id="IPR020992">
    <property type="entry name" value="Tail_Prtase_C"/>
</dbReference>
<dbReference type="InterPro" id="IPR001478">
    <property type="entry name" value="PDZ"/>
</dbReference>
<evidence type="ECO:0000256" key="1">
    <source>
        <dbReference type="ARBA" id="ARBA00009179"/>
    </source>
</evidence>
<dbReference type="GO" id="GO:0004175">
    <property type="term" value="F:endopeptidase activity"/>
    <property type="evidence" value="ECO:0007669"/>
    <property type="project" value="TreeGrafter"/>
</dbReference>
<feature type="chain" id="PRO_5008544100" evidence="7">
    <location>
        <begin position="22"/>
        <end position="728"/>
    </location>
</feature>
<dbReference type="PANTHER" id="PTHR32060:SF22">
    <property type="entry name" value="CARBOXYL-TERMINAL-PROCESSING PEPTIDASE 3, CHLOROPLASTIC"/>
    <property type="match status" value="1"/>
</dbReference>
<evidence type="ECO:0000256" key="3">
    <source>
        <dbReference type="ARBA" id="ARBA00022801"/>
    </source>
</evidence>
<dbReference type="SUPFAM" id="SSF50156">
    <property type="entry name" value="PDZ domain-like"/>
    <property type="match status" value="1"/>
</dbReference>
<accession>A0A1B3BAL5</accession>
<dbReference type="GO" id="GO:0008236">
    <property type="term" value="F:serine-type peptidase activity"/>
    <property type="evidence" value="ECO:0007669"/>
    <property type="project" value="UniProtKB-KW"/>
</dbReference>
<dbReference type="Pfam" id="PF11818">
    <property type="entry name" value="DUF3340"/>
    <property type="match status" value="1"/>
</dbReference>
<protein>
    <submittedName>
        <fullName evidence="10">Carboxyl-terminal protease</fullName>
    </submittedName>
</protein>
<dbReference type="InterPro" id="IPR029045">
    <property type="entry name" value="ClpP/crotonase-like_dom_sf"/>
</dbReference>
<dbReference type="Pfam" id="PF03572">
    <property type="entry name" value="Peptidase_S41"/>
    <property type="match status" value="1"/>
</dbReference>
<keyword evidence="11" id="KW-1185">Reference proteome</keyword>
<evidence type="ECO:0000313" key="11">
    <source>
        <dbReference type="Proteomes" id="UP000094147"/>
    </source>
</evidence>
<feature type="signal peptide" evidence="7">
    <location>
        <begin position="1"/>
        <end position="21"/>
    </location>
</feature>
<dbReference type="PANTHER" id="PTHR32060">
    <property type="entry name" value="TAIL-SPECIFIC PROTEASE"/>
    <property type="match status" value="1"/>
</dbReference>
<dbReference type="CDD" id="cd06782">
    <property type="entry name" value="cpPDZ_CPP-like"/>
    <property type="match status" value="1"/>
</dbReference>
<dbReference type="SUPFAM" id="SSF52096">
    <property type="entry name" value="ClpP/crotonase"/>
    <property type="match status" value="1"/>
</dbReference>
<dbReference type="PATRIC" id="fig|1144748.3.peg.1119"/>
<dbReference type="Pfam" id="PF17804">
    <property type="entry name" value="TSP_NTD"/>
    <property type="match status" value="1"/>
</dbReference>
<organism evidence="10 11">
    <name type="scientific">Kangiella sediminilitoris</name>
    <dbReference type="NCBI Taxonomy" id="1144748"/>
    <lineage>
        <taxon>Bacteria</taxon>
        <taxon>Pseudomonadati</taxon>
        <taxon>Pseudomonadota</taxon>
        <taxon>Gammaproteobacteria</taxon>
        <taxon>Kangiellales</taxon>
        <taxon>Kangiellaceae</taxon>
        <taxon>Kangiella</taxon>
    </lineage>
</organism>
<reference evidence="11" key="1">
    <citation type="submission" date="2015-08" db="EMBL/GenBank/DDBJ databases">
        <authorList>
            <person name="Kim K.M."/>
        </authorList>
    </citation>
    <scope>NUCLEOTIDE SEQUENCE [LARGE SCALE GENOMIC DNA]</scope>
    <source>
        <strain evidence="11">KCTC 23892</strain>
    </source>
</reference>
<evidence type="ECO:0000259" key="8">
    <source>
        <dbReference type="SMART" id="SM00228"/>
    </source>
</evidence>
<dbReference type="AlphaFoldDB" id="A0A1B3BAL5"/>
<dbReference type="GO" id="GO:0007165">
    <property type="term" value="P:signal transduction"/>
    <property type="evidence" value="ECO:0007669"/>
    <property type="project" value="TreeGrafter"/>
</dbReference>
<dbReference type="InterPro" id="IPR040573">
    <property type="entry name" value="TSP_N"/>
</dbReference>
<keyword evidence="7" id="KW-0732">Signal</keyword>
<feature type="domain" description="Tail specific protease" evidence="9">
    <location>
        <begin position="345"/>
        <end position="564"/>
    </location>
</feature>
<dbReference type="SMART" id="SM00245">
    <property type="entry name" value="TSPc"/>
    <property type="match status" value="1"/>
</dbReference>
<proteinExistence type="inferred from homology"/>
<dbReference type="Proteomes" id="UP000094147">
    <property type="component" value="Chromosome"/>
</dbReference>
<evidence type="ECO:0000313" key="10">
    <source>
        <dbReference type="EMBL" id="AOE49827.1"/>
    </source>
</evidence>
<keyword evidence="2 5" id="KW-0645">Protease</keyword>
<dbReference type="Pfam" id="PF00595">
    <property type="entry name" value="PDZ"/>
    <property type="match status" value="1"/>
</dbReference>
<evidence type="ECO:0000256" key="7">
    <source>
        <dbReference type="SAM" id="SignalP"/>
    </source>
</evidence>
<feature type="domain" description="PDZ" evidence="8">
    <location>
        <begin position="262"/>
        <end position="340"/>
    </location>
</feature>
<name>A0A1B3BAL5_9GAMM</name>
<evidence type="ECO:0000256" key="2">
    <source>
        <dbReference type="ARBA" id="ARBA00022670"/>
    </source>
</evidence>
<dbReference type="EMBL" id="CP012418">
    <property type="protein sequence ID" value="AOE49827.1"/>
    <property type="molecule type" value="Genomic_DNA"/>
</dbReference>
<dbReference type="CDD" id="cd07560">
    <property type="entry name" value="Peptidase_S41_CPP"/>
    <property type="match status" value="1"/>
</dbReference>
<dbReference type="STRING" id="1144748.KS2013_1107"/>
<evidence type="ECO:0000256" key="6">
    <source>
        <dbReference type="SAM" id="MobiDB-lite"/>
    </source>
</evidence>
<evidence type="ECO:0000256" key="5">
    <source>
        <dbReference type="RuleBase" id="RU004404"/>
    </source>
</evidence>
<dbReference type="Gene3D" id="2.30.42.10">
    <property type="match status" value="1"/>
</dbReference>
<sequence precursor="true">MISKKWFLALLALIVSFGAVADNANNNSQKKVQAEVHEEAYSLPAPASLGMEPETKFRETGRLVAFLLLQSHYSHPQFNDELSKETFRQYIKAFDPNRSYFYAADIDLLRGYEDKFDDALRTGKIEVAYEFFELFEQRYRERYQFALKQLDKPLNFDLNEEYAYDRTEAEWAKDKKELNEIWRKRVKNDALNLKLADQSNEEIKDKLKTRYRSAIRRLSQTNSEDVFGYFMNAVSSAVDPHTSYYTPRRFENFAINMSLKLQGIGAVLTQEDQFTKIVSVVNKGPAQKSGQIHKNDKIIGVAQGDKGDMIDVIGWRNDDVVDLIRGEAGTVVRLQIIPYTEAGDGMPKVVRIVREEIKLEDQAAHSSTMQIEQDGQDYNLGVIELPSFYSEAAARSKDAGGDITSTTKDVARLIKELKKESIDGLIIDLRNNGGGSLNEVVDLVGLFIDHGPVVQGQDSGGKLRILKDQDKGTLYDGPLAVMVNGSSASASEIFAGAIQDYGRGIVIGENTFGKGTVQSVADLDRYLRNPEINVGALKLTVEKFYRVTGESTQNKGVAPDITFPTIYDHEKYGESSYDNALSWDTIDTADFNPVANLDTYLPYLKYRHEQRKEKNEEFAFFVDDVERAKLERDNKIVSLNYEKRLAKRKQNDELRLKRENIKRKMQGLEPLAQLDKDKDEETEEEENKADEPDVLLKEAGKILSDLITIKQKPELIARFEENLGSKEL</sequence>
<gene>
    <name evidence="10" type="ORF">KS2013_1107</name>
</gene>
<dbReference type="SMART" id="SM00228">
    <property type="entry name" value="PDZ"/>
    <property type="match status" value="1"/>
</dbReference>
<dbReference type="RefSeq" id="WP_068990925.1">
    <property type="nucleotide sequence ID" value="NZ_CP012418.1"/>
</dbReference>